<dbReference type="PRINTS" id="PR00469">
    <property type="entry name" value="PNDRDTASEII"/>
</dbReference>
<dbReference type="PANTHER" id="PTHR48105">
    <property type="entry name" value="THIOREDOXIN REDUCTASE 1-RELATED-RELATED"/>
    <property type="match status" value="1"/>
</dbReference>
<sequence>MLNEEKYGTYDVIIIGGSAAGLSAAMTLGRSQRKVLIIDEGLPCNRQTPHSHNFLTQDGATPAQIALTAKSQVLAYPTVYWESGRAQNVTQEHGIFVVRTDRNGEYFKGKKLILATGIKDILPTIPGFDACWGITAIHCPYCHGYEFRGKKTAILANGERAMHLVSLVRNLTADLTLLTNGTANLDAKQLKKLRQHDITLIEAPLISLIHEKGHVRQLVLEGTDHLTMDALYAAVPFQQHSNIHRTLGCTETEQGHIKIDAFQKTNVPGVFACGDNSSGMRSVANAVAAGNLAGAAANMELVQDNF</sequence>
<evidence type="ECO:0000256" key="3">
    <source>
        <dbReference type="SAM" id="Phobius"/>
    </source>
</evidence>
<dbReference type="InterPro" id="IPR050097">
    <property type="entry name" value="Ferredoxin-NADP_redctase_2"/>
</dbReference>
<gene>
    <name evidence="5" type="ORF">ACFSR5_01555</name>
</gene>
<dbReference type="EMBL" id="JBHULR010000001">
    <property type="protein sequence ID" value="MFD2546323.1"/>
    <property type="molecule type" value="Genomic_DNA"/>
</dbReference>
<keyword evidence="3" id="KW-0472">Membrane</keyword>
<comment type="caution">
    <text evidence="5">The sequence shown here is derived from an EMBL/GenBank/DDBJ whole genome shotgun (WGS) entry which is preliminary data.</text>
</comment>
<reference evidence="6" key="1">
    <citation type="journal article" date="2019" name="Int. J. Syst. Evol. Microbiol.">
        <title>The Global Catalogue of Microorganisms (GCM) 10K type strain sequencing project: providing services to taxonomists for standard genome sequencing and annotation.</title>
        <authorList>
            <consortium name="The Broad Institute Genomics Platform"/>
            <consortium name="The Broad Institute Genome Sequencing Center for Infectious Disease"/>
            <person name="Wu L."/>
            <person name="Ma J."/>
        </authorList>
    </citation>
    <scope>NUCLEOTIDE SEQUENCE [LARGE SCALE GENOMIC DNA]</scope>
    <source>
        <strain evidence="6">KCTC 42662</strain>
    </source>
</reference>
<keyword evidence="6" id="KW-1185">Reference proteome</keyword>
<dbReference type="SUPFAM" id="SSF51905">
    <property type="entry name" value="FAD/NAD(P)-binding domain"/>
    <property type="match status" value="1"/>
</dbReference>
<dbReference type="Gene3D" id="3.50.50.60">
    <property type="entry name" value="FAD/NAD(P)-binding domain"/>
    <property type="match status" value="2"/>
</dbReference>
<dbReference type="RefSeq" id="WP_380899996.1">
    <property type="nucleotide sequence ID" value="NZ_JBHUEG010000002.1"/>
</dbReference>
<dbReference type="InterPro" id="IPR023753">
    <property type="entry name" value="FAD/NAD-binding_dom"/>
</dbReference>
<evidence type="ECO:0000259" key="4">
    <source>
        <dbReference type="Pfam" id="PF07992"/>
    </source>
</evidence>
<protein>
    <submittedName>
        <fullName evidence="5">NAD(P)/FAD-dependent oxidoreductase</fullName>
    </submittedName>
</protein>
<keyword evidence="2" id="KW-0560">Oxidoreductase</keyword>
<accession>A0ABW5KD43</accession>
<proteinExistence type="predicted"/>
<name>A0ABW5KD43_9SPHI</name>
<dbReference type="Pfam" id="PF07992">
    <property type="entry name" value="Pyr_redox_2"/>
    <property type="match status" value="1"/>
</dbReference>
<evidence type="ECO:0000313" key="6">
    <source>
        <dbReference type="Proteomes" id="UP001597545"/>
    </source>
</evidence>
<evidence type="ECO:0000256" key="2">
    <source>
        <dbReference type="ARBA" id="ARBA00023002"/>
    </source>
</evidence>
<keyword evidence="3" id="KW-0812">Transmembrane</keyword>
<feature type="domain" description="FAD/NAD(P)-binding" evidence="4">
    <location>
        <begin position="10"/>
        <end position="290"/>
    </location>
</feature>
<evidence type="ECO:0000256" key="1">
    <source>
        <dbReference type="ARBA" id="ARBA00022630"/>
    </source>
</evidence>
<dbReference type="Proteomes" id="UP001597545">
    <property type="component" value="Unassembled WGS sequence"/>
</dbReference>
<keyword evidence="1" id="KW-0285">Flavoprotein</keyword>
<organism evidence="5 6">
    <name type="scientific">Sphingobacterium suaedae</name>
    <dbReference type="NCBI Taxonomy" id="1686402"/>
    <lineage>
        <taxon>Bacteria</taxon>
        <taxon>Pseudomonadati</taxon>
        <taxon>Bacteroidota</taxon>
        <taxon>Sphingobacteriia</taxon>
        <taxon>Sphingobacteriales</taxon>
        <taxon>Sphingobacteriaceae</taxon>
        <taxon>Sphingobacterium</taxon>
    </lineage>
</organism>
<dbReference type="PRINTS" id="PR00368">
    <property type="entry name" value="FADPNR"/>
</dbReference>
<evidence type="ECO:0000313" key="5">
    <source>
        <dbReference type="EMBL" id="MFD2546323.1"/>
    </source>
</evidence>
<dbReference type="InterPro" id="IPR036188">
    <property type="entry name" value="FAD/NAD-bd_sf"/>
</dbReference>
<feature type="transmembrane region" description="Helical" evidence="3">
    <location>
        <begin position="12"/>
        <end position="29"/>
    </location>
</feature>
<keyword evidence="3" id="KW-1133">Transmembrane helix</keyword>